<sequence length="296" mass="31725">MQENIVITCALTGAGPISGNPAQPVTPREIAESGLEAAAAGAAILHVHVRNPSTREFSGELALYEEAVGRIREQNKDVILNLTTGLGSGFYPADPLLPVSPGPETHLWPAEKRVEHVLKLKPEICTLDLVTAQVFGGIVISTEQQLTRMANLIRAAGVVPELELFHAGDVVLARHMIKKGVLEGPGIYSFVMGLNYAMPADPESMLYMRDMLPHGAQWQGFGIGRNQFPMAMQSALLGGHVRVGMEDNAYISKGVFAQSNAQQVRKARHLLEGLGATIATPDEARSILGLAARRAA</sequence>
<name>A0ABU1WRW7_9BURK</name>
<evidence type="ECO:0000256" key="4">
    <source>
        <dbReference type="ARBA" id="ARBA00022833"/>
    </source>
</evidence>
<evidence type="ECO:0000256" key="1">
    <source>
        <dbReference type="ARBA" id="ARBA00001947"/>
    </source>
</evidence>
<dbReference type="Proteomes" id="UP001265700">
    <property type="component" value="Unassembled WGS sequence"/>
</dbReference>
<dbReference type="EMBL" id="JAVDWU010000009">
    <property type="protein sequence ID" value="MDR7152021.1"/>
    <property type="molecule type" value="Genomic_DNA"/>
</dbReference>
<organism evidence="5 6">
    <name type="scientific">Hydrogenophaga palleronii</name>
    <dbReference type="NCBI Taxonomy" id="65655"/>
    <lineage>
        <taxon>Bacteria</taxon>
        <taxon>Pseudomonadati</taxon>
        <taxon>Pseudomonadota</taxon>
        <taxon>Betaproteobacteria</taxon>
        <taxon>Burkholderiales</taxon>
        <taxon>Comamonadaceae</taxon>
        <taxon>Hydrogenophaga</taxon>
    </lineage>
</organism>
<comment type="cofactor">
    <cofactor evidence="1">
        <name>Zn(2+)</name>
        <dbReference type="ChEBI" id="CHEBI:29105"/>
    </cofactor>
</comment>
<keyword evidence="6" id="KW-1185">Reference proteome</keyword>
<dbReference type="Gene3D" id="3.20.20.70">
    <property type="entry name" value="Aldolase class I"/>
    <property type="match status" value="1"/>
</dbReference>
<accession>A0ABU1WRW7</accession>
<evidence type="ECO:0000313" key="6">
    <source>
        <dbReference type="Proteomes" id="UP001265700"/>
    </source>
</evidence>
<dbReference type="InterPro" id="IPR008567">
    <property type="entry name" value="BKACE"/>
</dbReference>
<protein>
    <submittedName>
        <fullName evidence="5">Uncharacterized protein (DUF849 family)</fullName>
    </submittedName>
</protein>
<dbReference type="PANTHER" id="PTHR37418">
    <property type="entry name" value="3-KETO-5-AMINOHEXANOATE CLEAVAGE ENZYME-RELATED"/>
    <property type="match status" value="1"/>
</dbReference>
<dbReference type="RefSeq" id="WP_310320355.1">
    <property type="nucleotide sequence ID" value="NZ_JAVDWU010000009.1"/>
</dbReference>
<evidence type="ECO:0000256" key="2">
    <source>
        <dbReference type="ARBA" id="ARBA00022679"/>
    </source>
</evidence>
<reference evidence="5 6" key="1">
    <citation type="submission" date="2023-07" db="EMBL/GenBank/DDBJ databases">
        <title>Sorghum-associated microbial communities from plants grown in Nebraska, USA.</title>
        <authorList>
            <person name="Schachtman D."/>
        </authorList>
    </citation>
    <scope>NUCLEOTIDE SEQUENCE [LARGE SCALE GENOMIC DNA]</scope>
    <source>
        <strain evidence="5 6">4249</strain>
    </source>
</reference>
<dbReference type="Pfam" id="PF05853">
    <property type="entry name" value="BKACE"/>
    <property type="match status" value="1"/>
</dbReference>
<keyword evidence="4" id="KW-0862">Zinc</keyword>
<gene>
    <name evidence="5" type="ORF">J2W49_003997</name>
</gene>
<keyword evidence="3" id="KW-0479">Metal-binding</keyword>
<evidence type="ECO:0000256" key="3">
    <source>
        <dbReference type="ARBA" id="ARBA00022723"/>
    </source>
</evidence>
<dbReference type="PANTHER" id="PTHR37418:SF2">
    <property type="entry name" value="3-KETO-5-AMINOHEXANOATE CLEAVAGE ENZYME"/>
    <property type="match status" value="1"/>
</dbReference>
<keyword evidence="2" id="KW-0808">Transferase</keyword>
<comment type="caution">
    <text evidence="5">The sequence shown here is derived from an EMBL/GenBank/DDBJ whole genome shotgun (WGS) entry which is preliminary data.</text>
</comment>
<dbReference type="InterPro" id="IPR013785">
    <property type="entry name" value="Aldolase_TIM"/>
</dbReference>
<proteinExistence type="predicted"/>
<evidence type="ECO:0000313" key="5">
    <source>
        <dbReference type="EMBL" id="MDR7152021.1"/>
    </source>
</evidence>